<dbReference type="PANTHER" id="PTHR30055:SF148">
    <property type="entry name" value="TETR-FAMILY TRANSCRIPTIONAL REGULATOR"/>
    <property type="match status" value="1"/>
</dbReference>
<dbReference type="InterPro" id="IPR050109">
    <property type="entry name" value="HTH-type_TetR-like_transc_reg"/>
</dbReference>
<dbReference type="InterPro" id="IPR011075">
    <property type="entry name" value="TetR_C"/>
</dbReference>
<dbReference type="InterPro" id="IPR036271">
    <property type="entry name" value="Tet_transcr_reg_TetR-rel_C_sf"/>
</dbReference>
<evidence type="ECO:0000313" key="7">
    <source>
        <dbReference type="Proteomes" id="UP000548476"/>
    </source>
</evidence>
<name>A0A841FQA2_9ACTN</name>
<dbReference type="SUPFAM" id="SSF46689">
    <property type="entry name" value="Homeodomain-like"/>
    <property type="match status" value="1"/>
</dbReference>
<evidence type="ECO:0000256" key="1">
    <source>
        <dbReference type="ARBA" id="ARBA00023015"/>
    </source>
</evidence>
<dbReference type="InterPro" id="IPR009057">
    <property type="entry name" value="Homeodomain-like_sf"/>
</dbReference>
<evidence type="ECO:0000259" key="5">
    <source>
        <dbReference type="PROSITE" id="PS50977"/>
    </source>
</evidence>
<keyword evidence="1" id="KW-0805">Transcription regulation</keyword>
<comment type="caution">
    <text evidence="6">The sequence shown here is derived from an EMBL/GenBank/DDBJ whole genome shotgun (WGS) entry which is preliminary data.</text>
</comment>
<dbReference type="SUPFAM" id="SSF48498">
    <property type="entry name" value="Tetracyclin repressor-like, C-terminal domain"/>
    <property type="match status" value="1"/>
</dbReference>
<evidence type="ECO:0000256" key="4">
    <source>
        <dbReference type="PROSITE-ProRule" id="PRU00335"/>
    </source>
</evidence>
<dbReference type="Gene3D" id="1.10.357.10">
    <property type="entry name" value="Tetracycline Repressor, domain 2"/>
    <property type="match status" value="1"/>
</dbReference>
<dbReference type="PROSITE" id="PS50977">
    <property type="entry name" value="HTH_TETR_2"/>
    <property type="match status" value="1"/>
</dbReference>
<dbReference type="Pfam" id="PF00440">
    <property type="entry name" value="TetR_N"/>
    <property type="match status" value="1"/>
</dbReference>
<evidence type="ECO:0000313" key="6">
    <source>
        <dbReference type="EMBL" id="MBB6035978.1"/>
    </source>
</evidence>
<evidence type="ECO:0000256" key="3">
    <source>
        <dbReference type="ARBA" id="ARBA00023163"/>
    </source>
</evidence>
<dbReference type="EMBL" id="JACHGT010000008">
    <property type="protein sequence ID" value="MBB6035978.1"/>
    <property type="molecule type" value="Genomic_DNA"/>
</dbReference>
<dbReference type="Gene3D" id="1.10.10.60">
    <property type="entry name" value="Homeodomain-like"/>
    <property type="match status" value="1"/>
</dbReference>
<feature type="domain" description="HTH tetR-type" evidence="5">
    <location>
        <begin position="11"/>
        <end position="71"/>
    </location>
</feature>
<dbReference type="GO" id="GO:0000976">
    <property type="term" value="F:transcription cis-regulatory region binding"/>
    <property type="evidence" value="ECO:0007669"/>
    <property type="project" value="TreeGrafter"/>
</dbReference>
<dbReference type="GO" id="GO:0003700">
    <property type="term" value="F:DNA-binding transcription factor activity"/>
    <property type="evidence" value="ECO:0007669"/>
    <property type="project" value="TreeGrafter"/>
</dbReference>
<feature type="DNA-binding region" description="H-T-H motif" evidence="4">
    <location>
        <begin position="34"/>
        <end position="53"/>
    </location>
</feature>
<sequence length="194" mass="20787">MSGNPSRRRGSDLVDAIYAAALAEVAELGLGRLTMDGIAKRAETARTSLYRRWPSPSELLLDALSAAHPMEEPTPGADDLRGDLVASLRLMVDWAISPAGRAVQAIMGDPRRDPVLVQGLYERVFAENGGTFTRTVLLHYARAGEFDEALVTPVVADIGEALVIKHLIDAGIPDDDALGRIVEQAILPAIGIRP</sequence>
<keyword evidence="2 4" id="KW-0238">DNA-binding</keyword>
<dbReference type="Proteomes" id="UP000548476">
    <property type="component" value="Unassembled WGS sequence"/>
</dbReference>
<keyword evidence="7" id="KW-1185">Reference proteome</keyword>
<dbReference type="PANTHER" id="PTHR30055">
    <property type="entry name" value="HTH-TYPE TRANSCRIPTIONAL REGULATOR RUTR"/>
    <property type="match status" value="1"/>
</dbReference>
<gene>
    <name evidence="6" type="ORF">HNR73_003846</name>
</gene>
<dbReference type="AlphaFoldDB" id="A0A841FQA2"/>
<evidence type="ECO:0000256" key="2">
    <source>
        <dbReference type="ARBA" id="ARBA00023125"/>
    </source>
</evidence>
<proteinExistence type="predicted"/>
<protein>
    <submittedName>
        <fullName evidence="6">AcrR family transcriptional regulator</fullName>
    </submittedName>
</protein>
<dbReference type="Pfam" id="PF16859">
    <property type="entry name" value="TetR_C_11"/>
    <property type="match status" value="1"/>
</dbReference>
<organism evidence="6 7">
    <name type="scientific">Phytomonospora endophytica</name>
    <dbReference type="NCBI Taxonomy" id="714109"/>
    <lineage>
        <taxon>Bacteria</taxon>
        <taxon>Bacillati</taxon>
        <taxon>Actinomycetota</taxon>
        <taxon>Actinomycetes</taxon>
        <taxon>Micromonosporales</taxon>
        <taxon>Micromonosporaceae</taxon>
        <taxon>Phytomonospora</taxon>
    </lineage>
</organism>
<accession>A0A841FQA2</accession>
<dbReference type="InterPro" id="IPR001647">
    <property type="entry name" value="HTH_TetR"/>
</dbReference>
<dbReference type="RefSeq" id="WP_239122129.1">
    <property type="nucleotide sequence ID" value="NZ_BONT01000046.1"/>
</dbReference>
<reference evidence="6 7" key="1">
    <citation type="submission" date="2020-08" db="EMBL/GenBank/DDBJ databases">
        <title>Genomic Encyclopedia of Type Strains, Phase IV (KMG-IV): sequencing the most valuable type-strain genomes for metagenomic binning, comparative biology and taxonomic classification.</title>
        <authorList>
            <person name="Goeker M."/>
        </authorList>
    </citation>
    <scope>NUCLEOTIDE SEQUENCE [LARGE SCALE GENOMIC DNA]</scope>
    <source>
        <strain evidence="6 7">YIM 65646</strain>
    </source>
</reference>
<keyword evidence="3" id="KW-0804">Transcription</keyword>